<protein>
    <submittedName>
        <fullName evidence="1">Uncharacterized protein</fullName>
    </submittedName>
</protein>
<accession>A0ACC2ED24</accession>
<evidence type="ECO:0000313" key="1">
    <source>
        <dbReference type="EMBL" id="KAJ7564242.1"/>
    </source>
</evidence>
<proteinExistence type="predicted"/>
<organism evidence="1 2">
    <name type="scientific">Diphasiastrum complanatum</name>
    <name type="common">Issler's clubmoss</name>
    <name type="synonym">Lycopodium complanatum</name>
    <dbReference type="NCBI Taxonomy" id="34168"/>
    <lineage>
        <taxon>Eukaryota</taxon>
        <taxon>Viridiplantae</taxon>
        <taxon>Streptophyta</taxon>
        <taxon>Embryophyta</taxon>
        <taxon>Tracheophyta</taxon>
        <taxon>Lycopodiopsida</taxon>
        <taxon>Lycopodiales</taxon>
        <taxon>Lycopodiaceae</taxon>
        <taxon>Lycopodioideae</taxon>
        <taxon>Diphasiastrum</taxon>
    </lineage>
</organism>
<dbReference type="Proteomes" id="UP001162992">
    <property type="component" value="Chromosome 2"/>
</dbReference>
<dbReference type="EMBL" id="CM055093">
    <property type="protein sequence ID" value="KAJ7564242.1"/>
    <property type="molecule type" value="Genomic_DNA"/>
</dbReference>
<gene>
    <name evidence="1" type="ORF">O6H91_02G009000</name>
</gene>
<evidence type="ECO:0000313" key="2">
    <source>
        <dbReference type="Proteomes" id="UP001162992"/>
    </source>
</evidence>
<reference evidence="2" key="1">
    <citation type="journal article" date="2024" name="Proc. Natl. Acad. Sci. U.S.A.">
        <title>Extraordinary preservation of gene collinearity over three hundred million years revealed in homosporous lycophytes.</title>
        <authorList>
            <person name="Li C."/>
            <person name="Wickell D."/>
            <person name="Kuo L.Y."/>
            <person name="Chen X."/>
            <person name="Nie B."/>
            <person name="Liao X."/>
            <person name="Peng D."/>
            <person name="Ji J."/>
            <person name="Jenkins J."/>
            <person name="Williams M."/>
            <person name="Shu S."/>
            <person name="Plott C."/>
            <person name="Barry K."/>
            <person name="Rajasekar S."/>
            <person name="Grimwood J."/>
            <person name="Han X."/>
            <person name="Sun S."/>
            <person name="Hou Z."/>
            <person name="He W."/>
            <person name="Dai G."/>
            <person name="Sun C."/>
            <person name="Schmutz J."/>
            <person name="Leebens-Mack J.H."/>
            <person name="Li F.W."/>
            <person name="Wang L."/>
        </authorList>
    </citation>
    <scope>NUCLEOTIDE SEQUENCE [LARGE SCALE GENOMIC DNA]</scope>
    <source>
        <strain evidence="2">cv. PW_Plant_1</strain>
    </source>
</reference>
<comment type="caution">
    <text evidence="1">The sequence shown here is derived from an EMBL/GenBank/DDBJ whole genome shotgun (WGS) entry which is preliminary data.</text>
</comment>
<name>A0ACC2ED24_DIPCM</name>
<keyword evidence="2" id="KW-1185">Reference proteome</keyword>
<sequence length="153" mass="17439">MSIEARYAFDPLTVHSVEDKISKKYRMMYIVVPCWSLFEIGIFAAVARASSSKCSAVWPPFLLALGSMVAVLALVVSSCKRIRELRVTQKRVQNGERVLPEDITYLSWRVSRKTDTSLVEHLSFTDYLKFMYVAVLGLVVTFYSALHFCKSKK</sequence>